<evidence type="ECO:0000313" key="8">
    <source>
        <dbReference type="EMBL" id="KAG0252951.1"/>
    </source>
</evidence>
<organism evidence="8 9">
    <name type="scientific">Actinomortierella ambigua</name>
    <dbReference type="NCBI Taxonomy" id="1343610"/>
    <lineage>
        <taxon>Eukaryota</taxon>
        <taxon>Fungi</taxon>
        <taxon>Fungi incertae sedis</taxon>
        <taxon>Mucoromycota</taxon>
        <taxon>Mortierellomycotina</taxon>
        <taxon>Mortierellomycetes</taxon>
        <taxon>Mortierellales</taxon>
        <taxon>Mortierellaceae</taxon>
        <taxon>Actinomortierella</taxon>
    </lineage>
</organism>
<proteinExistence type="inferred from homology"/>
<accession>A0A9P6PU66</accession>
<dbReference type="InterPro" id="IPR019379">
    <property type="entry name" value="Gamma_Secretase_Asp_P_PEN2"/>
</dbReference>
<protein>
    <recommendedName>
        <fullName evidence="10">Gamma-secretase subunit PEN-2</fullName>
    </recommendedName>
</protein>
<gene>
    <name evidence="8" type="ORF">DFQ27_007750</name>
</gene>
<comment type="caution">
    <text evidence="8">The sequence shown here is derived from an EMBL/GenBank/DDBJ whole genome shotgun (WGS) entry which is preliminary data.</text>
</comment>
<evidence type="ECO:0000313" key="9">
    <source>
        <dbReference type="Proteomes" id="UP000807716"/>
    </source>
</evidence>
<keyword evidence="9" id="KW-1185">Reference proteome</keyword>
<keyword evidence="4" id="KW-0914">Notch signaling pathway</keyword>
<comment type="subcellular location">
    <subcellularLocation>
        <location evidence="1">Membrane</location>
        <topology evidence="1">Multi-pass membrane protein</topology>
    </subcellularLocation>
</comment>
<evidence type="ECO:0000256" key="6">
    <source>
        <dbReference type="ARBA" id="ARBA00023136"/>
    </source>
</evidence>
<evidence type="ECO:0000256" key="4">
    <source>
        <dbReference type="ARBA" id="ARBA00022976"/>
    </source>
</evidence>
<keyword evidence="3 7" id="KW-0812">Transmembrane</keyword>
<sequence>MAKDANKLTAEEVLTVSRKLFLGGFCLLPFLWVYNLLYLWPIRHRLDISPQVRKQLVGSAIGSLVMFVVSTTWFAVFVNHRLDWGALGDKLTVVLVKGV</sequence>
<evidence type="ECO:0000256" key="3">
    <source>
        <dbReference type="ARBA" id="ARBA00022692"/>
    </source>
</evidence>
<evidence type="ECO:0000256" key="7">
    <source>
        <dbReference type="SAM" id="Phobius"/>
    </source>
</evidence>
<dbReference type="PANTHER" id="PTHR16318">
    <property type="entry name" value="GAMMA-SECRETASE SUBUNIT PEN-2"/>
    <property type="match status" value="1"/>
</dbReference>
<dbReference type="PANTHER" id="PTHR16318:SF0">
    <property type="entry name" value="GAMMA-SECRETASE SUBUNIT PEN-2"/>
    <property type="match status" value="1"/>
</dbReference>
<keyword evidence="5 7" id="KW-1133">Transmembrane helix</keyword>
<evidence type="ECO:0000256" key="2">
    <source>
        <dbReference type="ARBA" id="ARBA00009607"/>
    </source>
</evidence>
<evidence type="ECO:0000256" key="5">
    <source>
        <dbReference type="ARBA" id="ARBA00022989"/>
    </source>
</evidence>
<dbReference type="AlphaFoldDB" id="A0A9P6PU66"/>
<comment type="similarity">
    <text evidence="2">Belongs to the PEN-2 family.</text>
</comment>
<evidence type="ECO:0000256" key="1">
    <source>
        <dbReference type="ARBA" id="ARBA00004141"/>
    </source>
</evidence>
<evidence type="ECO:0008006" key="10">
    <source>
        <dbReference type="Google" id="ProtNLM"/>
    </source>
</evidence>
<feature type="transmembrane region" description="Helical" evidence="7">
    <location>
        <begin position="20"/>
        <end position="40"/>
    </location>
</feature>
<dbReference type="Proteomes" id="UP000807716">
    <property type="component" value="Unassembled WGS sequence"/>
</dbReference>
<keyword evidence="6 7" id="KW-0472">Membrane</keyword>
<name>A0A9P6PU66_9FUNG</name>
<dbReference type="EMBL" id="JAAAJB010000619">
    <property type="protein sequence ID" value="KAG0252951.1"/>
    <property type="molecule type" value="Genomic_DNA"/>
</dbReference>
<dbReference type="GO" id="GO:0070765">
    <property type="term" value="C:gamma-secretase complex"/>
    <property type="evidence" value="ECO:0007669"/>
    <property type="project" value="TreeGrafter"/>
</dbReference>
<dbReference type="OrthoDB" id="524898at2759"/>
<reference evidence="8" key="1">
    <citation type="journal article" date="2020" name="Fungal Divers.">
        <title>Resolving the Mortierellaceae phylogeny through synthesis of multi-gene phylogenetics and phylogenomics.</title>
        <authorList>
            <person name="Vandepol N."/>
            <person name="Liber J."/>
            <person name="Desiro A."/>
            <person name="Na H."/>
            <person name="Kennedy M."/>
            <person name="Barry K."/>
            <person name="Grigoriev I.V."/>
            <person name="Miller A.N."/>
            <person name="O'Donnell K."/>
            <person name="Stajich J.E."/>
            <person name="Bonito G."/>
        </authorList>
    </citation>
    <scope>NUCLEOTIDE SEQUENCE</scope>
    <source>
        <strain evidence="8">BC1065</strain>
    </source>
</reference>
<feature type="transmembrane region" description="Helical" evidence="7">
    <location>
        <begin position="56"/>
        <end position="78"/>
    </location>
</feature>
<dbReference type="Pfam" id="PF10251">
    <property type="entry name" value="PEN-2"/>
    <property type="match status" value="1"/>
</dbReference>